<evidence type="ECO:0000313" key="5">
    <source>
        <dbReference type="Proteomes" id="UP000792457"/>
    </source>
</evidence>
<evidence type="ECO:0000313" key="4">
    <source>
        <dbReference type="EMBL" id="KAG8226946.1"/>
    </source>
</evidence>
<comment type="similarity">
    <text evidence="3">Belongs to the glycosyltransferase 11 family.</text>
</comment>
<keyword evidence="1 3" id="KW-0328">Glycosyltransferase</keyword>
<dbReference type="Proteomes" id="UP000792457">
    <property type="component" value="Unassembled WGS sequence"/>
</dbReference>
<comment type="caution">
    <text evidence="4">The sequence shown here is derived from an EMBL/GenBank/DDBJ whole genome shotgun (WGS) entry which is preliminary data.</text>
</comment>
<comment type="subcellular location">
    <subcellularLocation>
        <location evidence="3">Golgi apparatus</location>
        <location evidence="3">Golgi stack membrane</location>
        <topology evidence="3">Single-pass type II membrane protein</topology>
    </subcellularLocation>
</comment>
<dbReference type="UniPathway" id="UPA00378"/>
<evidence type="ECO:0000256" key="2">
    <source>
        <dbReference type="ARBA" id="ARBA00022679"/>
    </source>
</evidence>
<evidence type="ECO:0000256" key="3">
    <source>
        <dbReference type="RuleBase" id="RU363129"/>
    </source>
</evidence>
<dbReference type="CDD" id="cd11301">
    <property type="entry name" value="Fut1_Fut2_like"/>
    <property type="match status" value="1"/>
</dbReference>
<reference evidence="4" key="2">
    <citation type="submission" date="2017-10" db="EMBL/GenBank/DDBJ databases">
        <title>Ladona fulva Genome sequencing and assembly.</title>
        <authorList>
            <person name="Murali S."/>
            <person name="Richards S."/>
            <person name="Bandaranaike D."/>
            <person name="Bellair M."/>
            <person name="Blankenburg K."/>
            <person name="Chao H."/>
            <person name="Dinh H."/>
            <person name="Doddapaneni H."/>
            <person name="Dugan-Rocha S."/>
            <person name="Elkadiri S."/>
            <person name="Gnanaolivu R."/>
            <person name="Hernandez B."/>
            <person name="Skinner E."/>
            <person name="Javaid M."/>
            <person name="Lee S."/>
            <person name="Li M."/>
            <person name="Ming W."/>
            <person name="Munidasa M."/>
            <person name="Muniz J."/>
            <person name="Nguyen L."/>
            <person name="Hughes D."/>
            <person name="Osuji N."/>
            <person name="Pu L.-L."/>
            <person name="Puazo M."/>
            <person name="Qu C."/>
            <person name="Quiroz J."/>
            <person name="Raj R."/>
            <person name="Weissenberger G."/>
            <person name="Xin Y."/>
            <person name="Zou X."/>
            <person name="Han Y."/>
            <person name="Worley K."/>
            <person name="Muzny D."/>
            <person name="Gibbs R."/>
        </authorList>
    </citation>
    <scope>NUCLEOTIDE SEQUENCE</scope>
    <source>
        <strain evidence="4">Sampled in the wild</strain>
    </source>
</reference>
<keyword evidence="3" id="KW-0333">Golgi apparatus</keyword>
<dbReference type="AlphaFoldDB" id="A0A8K0K349"/>
<keyword evidence="3" id="KW-0325">Glycoprotein</keyword>
<sequence>MRLRCPQEGIVTVAQGGRLGNQMWEYASVWAVARTTGLEPYVPRCLRRSLDQVFTQLSIPALTRISHCIIRWGTVVARDSLSSFLESNESLQTSILLPRFVVMPDLVLSDKFDIREEFKFRAPLEEASRKVLYSIAGRRRNNISANPSTPSLTYVGIHVRRTDYRNYLWRTRQMHLASPGYFHRAMDYFRKKYENVVFVVVSDEAKWCQHHLATSNGDVFVVSGTPGSSLGPGRDLAIMAACNHSIIDYGTFGVWGAILAGGETLLYNISRHSSVKVAQLLPNWRIFD</sequence>
<dbReference type="PANTHER" id="PTHR11927:SF9">
    <property type="entry name" value="L-FUCOSYLTRANSFERASE"/>
    <property type="match status" value="1"/>
</dbReference>
<evidence type="ECO:0000256" key="1">
    <source>
        <dbReference type="ARBA" id="ARBA00022676"/>
    </source>
</evidence>
<keyword evidence="3" id="KW-0812">Transmembrane</keyword>
<name>A0A8K0K349_LADFU</name>
<dbReference type="OrthoDB" id="3226at2759"/>
<keyword evidence="5" id="KW-1185">Reference proteome</keyword>
<dbReference type="InterPro" id="IPR002516">
    <property type="entry name" value="Glyco_trans_11"/>
</dbReference>
<reference evidence="4" key="1">
    <citation type="submission" date="2013-04" db="EMBL/GenBank/DDBJ databases">
        <authorList>
            <person name="Qu J."/>
            <person name="Murali S.C."/>
            <person name="Bandaranaike D."/>
            <person name="Bellair M."/>
            <person name="Blankenburg K."/>
            <person name="Chao H."/>
            <person name="Dinh H."/>
            <person name="Doddapaneni H."/>
            <person name="Downs B."/>
            <person name="Dugan-Rocha S."/>
            <person name="Elkadiri S."/>
            <person name="Gnanaolivu R.D."/>
            <person name="Hernandez B."/>
            <person name="Javaid M."/>
            <person name="Jayaseelan J.C."/>
            <person name="Lee S."/>
            <person name="Li M."/>
            <person name="Ming W."/>
            <person name="Munidasa M."/>
            <person name="Muniz J."/>
            <person name="Nguyen L."/>
            <person name="Ongeri F."/>
            <person name="Osuji N."/>
            <person name="Pu L.-L."/>
            <person name="Puazo M."/>
            <person name="Qu C."/>
            <person name="Quiroz J."/>
            <person name="Raj R."/>
            <person name="Weissenberger G."/>
            <person name="Xin Y."/>
            <person name="Zou X."/>
            <person name="Han Y."/>
            <person name="Richards S."/>
            <person name="Worley K."/>
            <person name="Muzny D."/>
            <person name="Gibbs R."/>
        </authorList>
    </citation>
    <scope>NUCLEOTIDE SEQUENCE</scope>
    <source>
        <strain evidence="4">Sampled in the wild</strain>
    </source>
</reference>
<dbReference type="GO" id="GO:0032580">
    <property type="term" value="C:Golgi cisterna membrane"/>
    <property type="evidence" value="ECO:0007669"/>
    <property type="project" value="UniProtKB-SubCell"/>
</dbReference>
<dbReference type="GO" id="GO:0008107">
    <property type="term" value="F:galactoside 2-alpha-L-fucosyltransferase activity"/>
    <property type="evidence" value="ECO:0007669"/>
    <property type="project" value="InterPro"/>
</dbReference>
<comment type="pathway">
    <text evidence="3">Protein modification; protein glycosylation.</text>
</comment>
<dbReference type="Pfam" id="PF01531">
    <property type="entry name" value="Glyco_transf_11"/>
    <property type="match status" value="1"/>
</dbReference>
<dbReference type="PANTHER" id="PTHR11927">
    <property type="entry name" value="GALACTOSIDE 2-L-FUCOSYLTRANSFERASE"/>
    <property type="match status" value="1"/>
</dbReference>
<keyword evidence="3" id="KW-0735">Signal-anchor</keyword>
<dbReference type="EMBL" id="KZ308305">
    <property type="protein sequence ID" value="KAG8226946.1"/>
    <property type="molecule type" value="Genomic_DNA"/>
</dbReference>
<organism evidence="4 5">
    <name type="scientific">Ladona fulva</name>
    <name type="common">Scarce chaser dragonfly</name>
    <name type="synonym">Libellula fulva</name>
    <dbReference type="NCBI Taxonomy" id="123851"/>
    <lineage>
        <taxon>Eukaryota</taxon>
        <taxon>Metazoa</taxon>
        <taxon>Ecdysozoa</taxon>
        <taxon>Arthropoda</taxon>
        <taxon>Hexapoda</taxon>
        <taxon>Insecta</taxon>
        <taxon>Pterygota</taxon>
        <taxon>Palaeoptera</taxon>
        <taxon>Odonata</taxon>
        <taxon>Epiprocta</taxon>
        <taxon>Anisoptera</taxon>
        <taxon>Libelluloidea</taxon>
        <taxon>Libellulidae</taxon>
        <taxon>Ladona</taxon>
    </lineage>
</organism>
<dbReference type="GO" id="GO:0005975">
    <property type="term" value="P:carbohydrate metabolic process"/>
    <property type="evidence" value="ECO:0007669"/>
    <property type="project" value="InterPro"/>
</dbReference>
<dbReference type="EC" id="2.4.1.-" evidence="3"/>
<protein>
    <recommendedName>
        <fullName evidence="3">L-Fucosyltransferase</fullName>
        <ecNumber evidence="3">2.4.1.-</ecNumber>
    </recommendedName>
</protein>
<keyword evidence="2 3" id="KW-0808">Transferase</keyword>
<gene>
    <name evidence="4" type="ORF">J437_LFUL004664</name>
</gene>
<proteinExistence type="inferred from homology"/>
<accession>A0A8K0K349</accession>